<organism evidence="2 3">
    <name type="scientific">Candidatus Deianiraea vastatrix</name>
    <dbReference type="NCBI Taxonomy" id="2163644"/>
    <lineage>
        <taxon>Bacteria</taxon>
        <taxon>Pseudomonadati</taxon>
        <taxon>Pseudomonadota</taxon>
        <taxon>Alphaproteobacteria</taxon>
        <taxon>Rickettsiales</taxon>
        <taxon>Candidatus Deianiraeaceae</taxon>
        <taxon>Candidatus Deianiraea</taxon>
    </lineage>
</organism>
<evidence type="ECO:0000313" key="3">
    <source>
        <dbReference type="Proteomes" id="UP000321934"/>
    </source>
</evidence>
<dbReference type="InterPro" id="IPR019401">
    <property type="entry name" value="Znf_CHCC"/>
</dbReference>
<dbReference type="GO" id="GO:0008270">
    <property type="term" value="F:zinc ion binding"/>
    <property type="evidence" value="ECO:0007669"/>
    <property type="project" value="UniProtKB-KW"/>
</dbReference>
<proteinExistence type="predicted"/>
<gene>
    <name evidence="2" type="ORF">Deia_00014</name>
</gene>
<name>A0A5B8XBV9_9RICK</name>
<accession>A0A5B8XBV9</accession>
<evidence type="ECO:0000259" key="1">
    <source>
        <dbReference type="Pfam" id="PF10276"/>
    </source>
</evidence>
<evidence type="ECO:0000313" key="2">
    <source>
        <dbReference type="EMBL" id="QED22828.1"/>
    </source>
</evidence>
<reference evidence="2 3" key="1">
    <citation type="journal article" date="2019" name="ISME J.">
        <title>Deianiraea, an extracellular bacterium associated with the ciliate Paramecium, suggests an alternative scenario for the evolution of Rickettsiales.</title>
        <authorList>
            <person name="Castelli M."/>
            <person name="Sabaneyeva E."/>
            <person name="Lanzoni O."/>
            <person name="Lebedeva N."/>
            <person name="Floriano A.M."/>
            <person name="Gaiarsa S."/>
            <person name="Benken K."/>
            <person name="Modeo L."/>
            <person name="Bandi C."/>
            <person name="Potekhin A."/>
            <person name="Sassera D."/>
            <person name="Petroni G."/>
        </authorList>
    </citation>
    <scope>NUCLEOTIDE SEQUENCE [LARGE SCALE GENOMIC DNA]</scope>
    <source>
        <strain evidence="2">CyL4-1</strain>
    </source>
</reference>
<dbReference type="Proteomes" id="UP000321934">
    <property type="component" value="Chromosome"/>
</dbReference>
<dbReference type="Gene3D" id="2.60.260.40">
    <property type="entry name" value="q5lls5 like domains"/>
    <property type="match status" value="1"/>
</dbReference>
<keyword evidence="2" id="KW-0863">Zinc-finger</keyword>
<dbReference type="Pfam" id="PF10276">
    <property type="entry name" value="zf-CHCC"/>
    <property type="match status" value="1"/>
</dbReference>
<dbReference type="AlphaFoldDB" id="A0A5B8XBV9"/>
<keyword evidence="2" id="KW-0479">Metal-binding</keyword>
<sequence length="69" mass="8191">MSILKKLAKYFISCIAMKILNFMSKEEDTKVSCDGQDNIKHPKIYIEYKENEKVVKCQYCGKIFNKYEK</sequence>
<keyword evidence="3" id="KW-1185">Reference proteome</keyword>
<dbReference type="EMBL" id="CP029077">
    <property type="protein sequence ID" value="QED22828.1"/>
    <property type="molecule type" value="Genomic_DNA"/>
</dbReference>
<keyword evidence="2" id="KW-0862">Zinc</keyword>
<feature type="domain" description="Zinc finger CHCC-type" evidence="1">
    <location>
        <begin position="29"/>
        <end position="64"/>
    </location>
</feature>
<protein>
    <submittedName>
        <fullName evidence="2">Zinc-finger domain protein</fullName>
    </submittedName>
</protein>